<dbReference type="EMBL" id="BABT02000069">
    <property type="protein sequence ID" value="GAA95987.1"/>
    <property type="molecule type" value="Genomic_DNA"/>
</dbReference>
<dbReference type="GO" id="GO:0005802">
    <property type="term" value="C:trans-Golgi network"/>
    <property type="evidence" value="ECO:0007669"/>
    <property type="project" value="TreeGrafter"/>
</dbReference>
<dbReference type="InterPro" id="IPR019357">
    <property type="entry name" value="SCOC"/>
</dbReference>
<dbReference type="GO" id="GO:0005829">
    <property type="term" value="C:cytosol"/>
    <property type="evidence" value="ECO:0007669"/>
    <property type="project" value="UniProtKB-SubCell"/>
</dbReference>
<dbReference type="AlphaFoldDB" id="G7DZH7"/>
<dbReference type="GO" id="GO:0000139">
    <property type="term" value="C:Golgi membrane"/>
    <property type="evidence" value="ECO:0007669"/>
    <property type="project" value="UniProtKB-SubCell"/>
</dbReference>
<accession>G7DZH7</accession>
<comment type="caution">
    <text evidence="10">The sequence shown here is derived from an EMBL/GenBank/DDBJ whole genome shotgun (WGS) entry which is preliminary data.</text>
</comment>
<keyword evidence="11" id="KW-1185">Reference proteome</keyword>
<evidence type="ECO:0000256" key="2">
    <source>
        <dbReference type="ARBA" id="ARBA00004255"/>
    </source>
</evidence>
<proteinExistence type="inferred from homology"/>
<name>G7DZH7_MIXOS</name>
<evidence type="ECO:0000313" key="10">
    <source>
        <dbReference type="EMBL" id="GAA95987.1"/>
    </source>
</evidence>
<dbReference type="HOGENOM" id="CLU_183929_0_0_1"/>
<sequence>MSTFADNDDPTQSLSSVVEREGLIKEIQDLQDGLRALLSRVDGVTDECNKLKASNDTLQTYIDNLTRNSVLIAGHK</sequence>
<evidence type="ECO:0000256" key="4">
    <source>
        <dbReference type="ARBA" id="ARBA00004601"/>
    </source>
</evidence>
<organism evidence="10 11">
    <name type="scientific">Mixia osmundae (strain CBS 9802 / IAM 14324 / JCM 22182 / KY 12970)</name>
    <dbReference type="NCBI Taxonomy" id="764103"/>
    <lineage>
        <taxon>Eukaryota</taxon>
        <taxon>Fungi</taxon>
        <taxon>Dikarya</taxon>
        <taxon>Basidiomycota</taxon>
        <taxon>Pucciniomycotina</taxon>
        <taxon>Mixiomycetes</taxon>
        <taxon>Mixiales</taxon>
        <taxon>Mixiaceae</taxon>
        <taxon>Mixia</taxon>
    </lineage>
</organism>
<keyword evidence="7" id="KW-0333">Golgi apparatus</keyword>
<keyword evidence="9" id="KW-0472">Membrane</keyword>
<comment type="similarity">
    <text evidence="5">Belongs to the SCOC family.</text>
</comment>
<reference evidence="10 11" key="1">
    <citation type="journal article" date="2011" name="J. Gen. Appl. Microbiol.">
        <title>Draft genome sequencing of the enigmatic basidiomycete Mixia osmundae.</title>
        <authorList>
            <person name="Nishida H."/>
            <person name="Nagatsuka Y."/>
            <person name="Sugiyama J."/>
        </authorList>
    </citation>
    <scope>NUCLEOTIDE SEQUENCE [LARGE SCALE GENOMIC DNA]</scope>
    <source>
        <strain evidence="11">CBS 9802 / IAM 14324 / JCM 22182 / KY 12970</strain>
    </source>
</reference>
<evidence type="ECO:0000256" key="8">
    <source>
        <dbReference type="ARBA" id="ARBA00023054"/>
    </source>
</evidence>
<keyword evidence="6" id="KW-0963">Cytoplasm</keyword>
<dbReference type="RefSeq" id="XP_014565550.1">
    <property type="nucleotide sequence ID" value="XM_014710064.1"/>
</dbReference>
<evidence type="ECO:0000256" key="5">
    <source>
        <dbReference type="ARBA" id="ARBA00010880"/>
    </source>
</evidence>
<keyword evidence="8" id="KW-0175">Coiled coil</keyword>
<comment type="subcellular location">
    <subcellularLocation>
        <location evidence="3">Cytoplasm</location>
        <location evidence="3">Cytosol</location>
    </subcellularLocation>
    <subcellularLocation>
        <location evidence="2">Golgi apparatus membrane</location>
        <topology evidence="2">Peripheral membrane protein</topology>
        <orientation evidence="2">Cytoplasmic side</orientation>
    </subcellularLocation>
    <subcellularLocation>
        <location evidence="4">Golgi apparatus</location>
        <location evidence="4">trans-Golgi network</location>
    </subcellularLocation>
</comment>
<evidence type="ECO:0000256" key="1">
    <source>
        <dbReference type="ARBA" id="ARBA00002743"/>
    </source>
</evidence>
<dbReference type="OrthoDB" id="2163284at2759"/>
<dbReference type="PANTHER" id="PTHR21614:SF0">
    <property type="entry name" value="GEO08385P1"/>
    <property type="match status" value="1"/>
</dbReference>
<dbReference type="PANTHER" id="PTHR21614">
    <property type="entry name" value="SHORT COILED COIL PROTEIN"/>
    <property type="match status" value="1"/>
</dbReference>
<dbReference type="Proteomes" id="UP000009131">
    <property type="component" value="Unassembled WGS sequence"/>
</dbReference>
<dbReference type="Pfam" id="PF10224">
    <property type="entry name" value="DUF2205"/>
    <property type="match status" value="1"/>
</dbReference>
<evidence type="ECO:0000313" key="11">
    <source>
        <dbReference type="Proteomes" id="UP000009131"/>
    </source>
</evidence>
<reference evidence="10 11" key="2">
    <citation type="journal article" date="2012" name="Open Biol.">
        <title>Characteristics of nucleosomes and linker DNA regions on the genome of the basidiomycete Mixia osmundae revealed by mono- and dinucleosome mapping.</title>
        <authorList>
            <person name="Nishida H."/>
            <person name="Kondo S."/>
            <person name="Matsumoto T."/>
            <person name="Suzuki Y."/>
            <person name="Yoshikawa H."/>
            <person name="Taylor T.D."/>
            <person name="Sugiyama J."/>
        </authorList>
    </citation>
    <scope>NUCLEOTIDE SEQUENCE [LARGE SCALE GENOMIC DNA]</scope>
    <source>
        <strain evidence="11">CBS 9802 / IAM 14324 / JCM 22182 / KY 12970</strain>
    </source>
</reference>
<evidence type="ECO:0000256" key="6">
    <source>
        <dbReference type="ARBA" id="ARBA00022490"/>
    </source>
</evidence>
<dbReference type="Gene3D" id="1.20.5.170">
    <property type="match status" value="1"/>
</dbReference>
<comment type="function">
    <text evidence="1">Positive regulator of amino acid starvation-induced autophagy.</text>
</comment>
<dbReference type="OMA" id="NLTMQMA"/>
<evidence type="ECO:0000256" key="3">
    <source>
        <dbReference type="ARBA" id="ARBA00004514"/>
    </source>
</evidence>
<gene>
    <name evidence="10" type="primary">Mo02645</name>
    <name evidence="10" type="ORF">E5Q_02645</name>
</gene>
<evidence type="ECO:0000256" key="7">
    <source>
        <dbReference type="ARBA" id="ARBA00023034"/>
    </source>
</evidence>
<dbReference type="InParanoid" id="G7DZH7"/>
<protein>
    <submittedName>
        <fullName evidence="10">Uncharacterized protein</fullName>
    </submittedName>
</protein>
<evidence type="ECO:0000256" key="9">
    <source>
        <dbReference type="ARBA" id="ARBA00023136"/>
    </source>
</evidence>
<dbReference type="eggNOG" id="ENOG502RDGH">
    <property type="taxonomic scope" value="Eukaryota"/>
</dbReference>